<proteinExistence type="predicted"/>
<dbReference type="AlphaFoldDB" id="A0AAN9U3V7"/>
<comment type="caution">
    <text evidence="3">The sequence shown here is derived from an EMBL/GenBank/DDBJ whole genome shotgun (WGS) entry which is preliminary data.</text>
</comment>
<protein>
    <recommendedName>
        <fullName evidence="2">Interferon regulatory factor 2-binding protein 1/2-like zinc finger domain-containing protein</fullName>
    </recommendedName>
</protein>
<feature type="compositionally biased region" description="Low complexity" evidence="1">
    <location>
        <begin position="325"/>
        <end position="335"/>
    </location>
</feature>
<sequence length="421" mass="44591">MSLLQGNKRQHCYLCDLPRMPWAMLNDFSEQVCRGCVNYEGADRIEIVLETARQMKRAHGFQESRSPSVNPTASNNGTSSSMSAVGASHPHHAPMSKSSSGGMHRSAQAAAAAHAAAVHESAVAAHQNGGLAFIKSESLEVVGLPPAAHVSSGRQSAQSAPNAPPPPPSMHPNYTPLHHAAAVAAARTGLLSEYQTSVGPSAPQQQPPSARNSQNQLGARGAAGISLQAGTETEHEIIAGIQRGVSRNAHLTASSVVPHHVPQGHGVRSASQMQSQSMGLKRGMPAPIDDDDHHAQPPQQHHSHAGDGPPPGKRMMNAADETSAQQQQQQQQQQQSHGAGASTPRPPLTRGDSLPAVSIAGPFVSDRPPFKTEPKHPLRNSSFDSAASFKNNGKCATIVFYNRFWGLIPLQIYLLIDISIQ</sequence>
<name>A0AAN9U3V7_9HEMI</name>
<organism evidence="3 4">
    <name type="scientific">Parthenolecanium corni</name>
    <dbReference type="NCBI Taxonomy" id="536013"/>
    <lineage>
        <taxon>Eukaryota</taxon>
        <taxon>Metazoa</taxon>
        <taxon>Ecdysozoa</taxon>
        <taxon>Arthropoda</taxon>
        <taxon>Hexapoda</taxon>
        <taxon>Insecta</taxon>
        <taxon>Pterygota</taxon>
        <taxon>Neoptera</taxon>
        <taxon>Paraneoptera</taxon>
        <taxon>Hemiptera</taxon>
        <taxon>Sternorrhyncha</taxon>
        <taxon>Coccoidea</taxon>
        <taxon>Coccidae</taxon>
        <taxon>Parthenolecanium</taxon>
    </lineage>
</organism>
<feature type="region of interest" description="Disordered" evidence="1">
    <location>
        <begin position="196"/>
        <end position="220"/>
    </location>
</feature>
<dbReference type="Proteomes" id="UP001367676">
    <property type="component" value="Unassembled WGS sequence"/>
</dbReference>
<feature type="compositionally biased region" description="Polar residues" evidence="1">
    <location>
        <begin position="269"/>
        <end position="278"/>
    </location>
</feature>
<dbReference type="EMBL" id="JBBCAQ010000003">
    <property type="protein sequence ID" value="KAK7604538.1"/>
    <property type="molecule type" value="Genomic_DNA"/>
</dbReference>
<evidence type="ECO:0000313" key="3">
    <source>
        <dbReference type="EMBL" id="KAK7604538.1"/>
    </source>
</evidence>
<feature type="compositionally biased region" description="Polar residues" evidence="1">
    <location>
        <begin position="63"/>
        <end position="83"/>
    </location>
</feature>
<accession>A0AAN9U3V7</accession>
<dbReference type="InterPro" id="IPR022750">
    <property type="entry name" value="IRF-2BP1_2-like_Znf"/>
</dbReference>
<reference evidence="3 4" key="1">
    <citation type="submission" date="2024-03" db="EMBL/GenBank/DDBJ databases">
        <title>Adaptation during the transition from Ophiocordyceps entomopathogen to insect associate is accompanied by gene loss and intensified selection.</title>
        <authorList>
            <person name="Ward C.M."/>
            <person name="Onetto C.A."/>
            <person name="Borneman A.R."/>
        </authorList>
    </citation>
    <scope>NUCLEOTIDE SEQUENCE [LARGE SCALE GENOMIC DNA]</scope>
    <source>
        <strain evidence="3">AWRI1</strain>
        <tissue evidence="3">Single Adult Female</tissue>
    </source>
</reference>
<evidence type="ECO:0000256" key="1">
    <source>
        <dbReference type="SAM" id="MobiDB-lite"/>
    </source>
</evidence>
<feature type="region of interest" description="Disordered" evidence="1">
    <location>
        <begin position="146"/>
        <end position="175"/>
    </location>
</feature>
<keyword evidence="4" id="KW-1185">Reference proteome</keyword>
<evidence type="ECO:0000313" key="4">
    <source>
        <dbReference type="Proteomes" id="UP001367676"/>
    </source>
</evidence>
<dbReference type="Pfam" id="PF11261">
    <property type="entry name" value="IRF-2BP1_2"/>
    <property type="match status" value="1"/>
</dbReference>
<evidence type="ECO:0000259" key="2">
    <source>
        <dbReference type="Pfam" id="PF11261"/>
    </source>
</evidence>
<feature type="region of interest" description="Disordered" evidence="1">
    <location>
        <begin position="58"/>
        <end position="113"/>
    </location>
</feature>
<feature type="region of interest" description="Disordered" evidence="1">
    <location>
        <begin position="259"/>
        <end position="381"/>
    </location>
</feature>
<feature type="domain" description="Interferon regulatory factor 2-binding protein 1/2-like zinc finger" evidence="2">
    <location>
        <begin position="8"/>
        <end position="59"/>
    </location>
</feature>
<gene>
    <name evidence="3" type="ORF">V9T40_005724</name>
</gene>
<feature type="compositionally biased region" description="Low complexity" evidence="1">
    <location>
        <begin position="200"/>
        <end position="216"/>
    </location>
</feature>